<gene>
    <name evidence="12" type="ORF">CHC_T00001335001</name>
</gene>
<dbReference type="PhylomeDB" id="R7Q214"/>
<dbReference type="SUPFAM" id="SSF102735">
    <property type="entry name" value="Trigger factor ribosome-binding domain"/>
    <property type="match status" value="1"/>
</dbReference>
<dbReference type="PANTHER" id="PTHR30560">
    <property type="entry name" value="TRIGGER FACTOR CHAPERONE AND PEPTIDYL-PROLYL CIS/TRANS ISOMERASE"/>
    <property type="match status" value="1"/>
</dbReference>
<feature type="domain" description="Trigger factor C-terminal" evidence="11">
    <location>
        <begin position="316"/>
        <end position="480"/>
    </location>
</feature>
<dbReference type="Proteomes" id="UP000012073">
    <property type="component" value="Unassembled WGS sequence"/>
</dbReference>
<keyword evidence="5" id="KW-0143">Chaperone</keyword>
<dbReference type="InterPro" id="IPR027304">
    <property type="entry name" value="Trigger_fact/SurA_dom_sf"/>
</dbReference>
<evidence type="ECO:0000256" key="3">
    <source>
        <dbReference type="ARBA" id="ARBA00013194"/>
    </source>
</evidence>
<evidence type="ECO:0000256" key="1">
    <source>
        <dbReference type="ARBA" id="ARBA00000971"/>
    </source>
</evidence>
<feature type="domain" description="Trigger factor ribosome-binding bacterial" evidence="10">
    <location>
        <begin position="40"/>
        <end position="190"/>
    </location>
</feature>
<dbReference type="PANTHER" id="PTHR30560:SF3">
    <property type="entry name" value="TRIGGER FACTOR-LIKE PROTEIN TIG, CHLOROPLASTIC"/>
    <property type="match status" value="1"/>
</dbReference>
<keyword evidence="13" id="KW-1185">Reference proteome</keyword>
<comment type="function">
    <text evidence="7">Involved in protein export. Acts as a chaperone by maintaining the newly synthesized protein in an open conformation. Functions as a peptidyl-prolyl cis-trans isomerase.</text>
</comment>
<accession>R7Q214</accession>
<dbReference type="EC" id="5.2.1.8" evidence="3"/>
<evidence type="ECO:0000259" key="9">
    <source>
        <dbReference type="Pfam" id="PF00254"/>
    </source>
</evidence>
<dbReference type="GO" id="GO:0043335">
    <property type="term" value="P:protein unfolding"/>
    <property type="evidence" value="ECO:0007669"/>
    <property type="project" value="TreeGrafter"/>
</dbReference>
<evidence type="ECO:0000313" key="13">
    <source>
        <dbReference type="Proteomes" id="UP000012073"/>
    </source>
</evidence>
<dbReference type="Pfam" id="PF05698">
    <property type="entry name" value="Trigger_C"/>
    <property type="match status" value="1"/>
</dbReference>
<dbReference type="Pfam" id="PF05697">
    <property type="entry name" value="Trigger_N"/>
    <property type="match status" value="1"/>
</dbReference>
<dbReference type="InterPro" id="IPR046357">
    <property type="entry name" value="PPIase_dom_sf"/>
</dbReference>
<comment type="similarity">
    <text evidence="2">Belongs to the FKBP-type PPIase family. Tig subfamily.</text>
</comment>
<dbReference type="InterPro" id="IPR036611">
    <property type="entry name" value="Trigger_fac_ribosome-bd_sf"/>
</dbReference>
<dbReference type="InterPro" id="IPR037041">
    <property type="entry name" value="Trigger_fac_C_sf"/>
</dbReference>
<reference evidence="13" key="1">
    <citation type="journal article" date="2013" name="Proc. Natl. Acad. Sci. U.S.A.">
        <title>Genome structure and metabolic features in the red seaweed Chondrus crispus shed light on evolution of the Archaeplastida.</title>
        <authorList>
            <person name="Collen J."/>
            <person name="Porcel B."/>
            <person name="Carre W."/>
            <person name="Ball S.G."/>
            <person name="Chaparro C."/>
            <person name="Tonon T."/>
            <person name="Barbeyron T."/>
            <person name="Michel G."/>
            <person name="Noel B."/>
            <person name="Valentin K."/>
            <person name="Elias M."/>
            <person name="Artiguenave F."/>
            <person name="Arun A."/>
            <person name="Aury J.M."/>
            <person name="Barbosa-Neto J.F."/>
            <person name="Bothwell J.H."/>
            <person name="Bouget F.Y."/>
            <person name="Brillet L."/>
            <person name="Cabello-Hurtado F."/>
            <person name="Capella-Gutierrez S."/>
            <person name="Charrier B."/>
            <person name="Cladiere L."/>
            <person name="Cock J.M."/>
            <person name="Coelho S.M."/>
            <person name="Colleoni C."/>
            <person name="Czjzek M."/>
            <person name="Da Silva C."/>
            <person name="Delage L."/>
            <person name="Denoeud F."/>
            <person name="Deschamps P."/>
            <person name="Dittami S.M."/>
            <person name="Gabaldon T."/>
            <person name="Gachon C.M."/>
            <person name="Groisillier A."/>
            <person name="Herve C."/>
            <person name="Jabbari K."/>
            <person name="Katinka M."/>
            <person name="Kloareg B."/>
            <person name="Kowalczyk N."/>
            <person name="Labadie K."/>
            <person name="Leblanc C."/>
            <person name="Lopez P.J."/>
            <person name="McLachlan D.H."/>
            <person name="Meslet-Cladiere L."/>
            <person name="Moustafa A."/>
            <person name="Nehr Z."/>
            <person name="Nyvall Collen P."/>
            <person name="Panaud O."/>
            <person name="Partensky F."/>
            <person name="Poulain J."/>
            <person name="Rensing S.A."/>
            <person name="Rousvoal S."/>
            <person name="Samson G."/>
            <person name="Symeonidi A."/>
            <person name="Weissenbach J."/>
            <person name="Zambounis A."/>
            <person name="Wincker P."/>
            <person name="Boyen C."/>
        </authorList>
    </citation>
    <scope>NUCLEOTIDE SEQUENCE [LARGE SCALE GENOMIC DNA]</scope>
    <source>
        <strain evidence="13">cv. Stackhouse</strain>
    </source>
</reference>
<dbReference type="GeneID" id="17319556"/>
<dbReference type="AlphaFoldDB" id="R7Q214"/>
<dbReference type="GO" id="GO:0015031">
    <property type="term" value="P:protein transport"/>
    <property type="evidence" value="ECO:0007669"/>
    <property type="project" value="InterPro"/>
</dbReference>
<feature type="domain" description="PPIase FKBP-type" evidence="9">
    <location>
        <begin position="205"/>
        <end position="275"/>
    </location>
</feature>
<evidence type="ECO:0000256" key="6">
    <source>
        <dbReference type="ARBA" id="ARBA00023235"/>
    </source>
</evidence>
<dbReference type="Gene3D" id="3.10.50.40">
    <property type="match status" value="1"/>
</dbReference>
<evidence type="ECO:0000313" key="12">
    <source>
        <dbReference type="EMBL" id="CDF32089.1"/>
    </source>
</evidence>
<evidence type="ECO:0000259" key="11">
    <source>
        <dbReference type="Pfam" id="PF05698"/>
    </source>
</evidence>
<protein>
    <recommendedName>
        <fullName evidence="3">peptidylprolyl isomerase</fullName>
        <ecNumber evidence="3">5.2.1.8</ecNumber>
    </recommendedName>
</protein>
<dbReference type="STRING" id="2769.R7Q214"/>
<keyword evidence="6" id="KW-0413">Isomerase</keyword>
<dbReference type="RefSeq" id="XP_005711754.1">
    <property type="nucleotide sequence ID" value="XM_005711697.1"/>
</dbReference>
<keyword evidence="4" id="KW-0697">Rotamase</keyword>
<dbReference type="EMBL" id="HG001459">
    <property type="protein sequence ID" value="CDF32089.1"/>
    <property type="molecule type" value="Genomic_DNA"/>
</dbReference>
<organism evidence="12 13">
    <name type="scientific">Chondrus crispus</name>
    <name type="common">Carrageen Irish moss</name>
    <name type="synonym">Polymorpha crispa</name>
    <dbReference type="NCBI Taxonomy" id="2769"/>
    <lineage>
        <taxon>Eukaryota</taxon>
        <taxon>Rhodophyta</taxon>
        <taxon>Florideophyceae</taxon>
        <taxon>Rhodymeniophycidae</taxon>
        <taxon>Gigartinales</taxon>
        <taxon>Gigartinaceae</taxon>
        <taxon>Chondrus</taxon>
    </lineage>
</organism>
<dbReference type="NCBIfam" id="TIGR00115">
    <property type="entry name" value="tig"/>
    <property type="match status" value="1"/>
</dbReference>
<dbReference type="HAMAP" id="MF_00303">
    <property type="entry name" value="Trigger_factor_Tig"/>
    <property type="match status" value="1"/>
</dbReference>
<dbReference type="InterPro" id="IPR008881">
    <property type="entry name" value="Trigger_fac_ribosome-bd_bac"/>
</dbReference>
<dbReference type="InterPro" id="IPR005215">
    <property type="entry name" value="Trig_fac"/>
</dbReference>
<evidence type="ECO:0000256" key="5">
    <source>
        <dbReference type="ARBA" id="ARBA00023186"/>
    </source>
</evidence>
<evidence type="ECO:0000256" key="7">
    <source>
        <dbReference type="ARBA" id="ARBA00024849"/>
    </source>
</evidence>
<dbReference type="KEGG" id="ccp:CHC_T00001335001"/>
<dbReference type="OrthoDB" id="3366at2759"/>
<dbReference type="GO" id="GO:0003755">
    <property type="term" value="F:peptidyl-prolyl cis-trans isomerase activity"/>
    <property type="evidence" value="ECO:0007669"/>
    <property type="project" value="UniProtKB-KW"/>
</dbReference>
<evidence type="ECO:0000256" key="2">
    <source>
        <dbReference type="ARBA" id="ARBA00005464"/>
    </source>
</evidence>
<dbReference type="GO" id="GO:0044183">
    <property type="term" value="F:protein folding chaperone"/>
    <property type="evidence" value="ECO:0007669"/>
    <property type="project" value="TreeGrafter"/>
</dbReference>
<evidence type="ECO:0000256" key="4">
    <source>
        <dbReference type="ARBA" id="ARBA00023110"/>
    </source>
</evidence>
<proteinExistence type="inferred from homology"/>
<dbReference type="Pfam" id="PF00254">
    <property type="entry name" value="FKBP_C"/>
    <property type="match status" value="1"/>
</dbReference>
<dbReference type="InterPro" id="IPR001179">
    <property type="entry name" value="PPIase_FKBP_dom"/>
</dbReference>
<dbReference type="PIRSF" id="PIRSF003095">
    <property type="entry name" value="Trigger_factor"/>
    <property type="match status" value="1"/>
</dbReference>
<dbReference type="Gene3D" id="3.30.70.1050">
    <property type="entry name" value="Trigger factor ribosome-binding domain"/>
    <property type="match status" value="1"/>
</dbReference>
<sequence>MAPLGFVGAPASSFLGRELSTRAKCSSRPAHARRLRMGLQVKTAPLPNSQVSIEISVGKEECSAAWDSVVRDVTKKATIDGFRKGTAPKQIVINQVGKERIKAGACEAVIEKSIQKALKDSGLQAIGQAEVDGGVETVISNYDPKSPLNFKIKIDVWPEAKFTESYDNMAVEAEEAPFEEALIDKALEDMRKKQAFSVLAPEGTTASLGQILAADMVGYYKKDDGTRGDKLPEIADGKSIEINMTEGQYMAGFVEGLIGIAVGETRDVNVAFPENNPRPELAGLKAIFEVTCHAVKDNVLPELNDDFAQQVSEEKTLEEFRDTIRARLGVETEAAQEKNINAGIDNKLASIVEVDLPESLVENQVKNKFANMLSSFKDNGMSDDQVKAMVTKENFELYKKRAKGNVEKNLKVNFAVSKIAKEKDIKIDAEEVENQIALVRAELKGQEMEEEKIRDQVEAQLERDLVLKYIKETATVTLVKKEEGKSE</sequence>
<dbReference type="SUPFAM" id="SSF109998">
    <property type="entry name" value="Triger factor/SurA peptide-binding domain-like"/>
    <property type="match status" value="1"/>
</dbReference>
<dbReference type="SUPFAM" id="SSF54534">
    <property type="entry name" value="FKBP-like"/>
    <property type="match status" value="1"/>
</dbReference>
<keyword evidence="8" id="KW-0175">Coiled coil</keyword>
<dbReference type="Gene3D" id="1.10.3120.10">
    <property type="entry name" value="Trigger factor, C-terminal domain"/>
    <property type="match status" value="1"/>
</dbReference>
<name>R7Q214_CHOCR</name>
<evidence type="ECO:0000256" key="8">
    <source>
        <dbReference type="SAM" id="Coils"/>
    </source>
</evidence>
<dbReference type="InterPro" id="IPR008880">
    <property type="entry name" value="Trigger_fac_C"/>
</dbReference>
<dbReference type="OMA" id="KGIKTQF"/>
<dbReference type="Gramene" id="CDF32089">
    <property type="protein sequence ID" value="CDF32089"/>
    <property type="gene ID" value="CHC_T00001335001"/>
</dbReference>
<dbReference type="GO" id="GO:0043022">
    <property type="term" value="F:ribosome binding"/>
    <property type="evidence" value="ECO:0007669"/>
    <property type="project" value="TreeGrafter"/>
</dbReference>
<comment type="catalytic activity">
    <reaction evidence="1">
        <text>[protein]-peptidylproline (omega=180) = [protein]-peptidylproline (omega=0)</text>
        <dbReference type="Rhea" id="RHEA:16237"/>
        <dbReference type="Rhea" id="RHEA-COMP:10747"/>
        <dbReference type="Rhea" id="RHEA-COMP:10748"/>
        <dbReference type="ChEBI" id="CHEBI:83833"/>
        <dbReference type="ChEBI" id="CHEBI:83834"/>
        <dbReference type="EC" id="5.2.1.8"/>
    </reaction>
</comment>
<evidence type="ECO:0000259" key="10">
    <source>
        <dbReference type="Pfam" id="PF05697"/>
    </source>
</evidence>
<dbReference type="FunFam" id="3.30.70.1050:FF:000004">
    <property type="entry name" value="Trigger factor"/>
    <property type="match status" value="1"/>
</dbReference>
<dbReference type="GO" id="GO:0051083">
    <property type="term" value="P:'de novo' cotranslational protein folding"/>
    <property type="evidence" value="ECO:0007669"/>
    <property type="project" value="TreeGrafter"/>
</dbReference>
<feature type="coiled-coil region" evidence="8">
    <location>
        <begin position="422"/>
        <end position="449"/>
    </location>
</feature>